<gene>
    <name evidence="1" type="ORF">PVAP13_3KG562200</name>
</gene>
<proteinExistence type="predicted"/>
<evidence type="ECO:0000313" key="1">
    <source>
        <dbReference type="EMBL" id="KAG2630971.1"/>
    </source>
</evidence>
<dbReference type="Proteomes" id="UP000823388">
    <property type="component" value="Chromosome 3K"/>
</dbReference>
<sequence length="37" mass="4308">MMMCWTELGSSEGYYWTEKQKVLELEGSSKNLQGIHI</sequence>
<comment type="caution">
    <text evidence="1">The sequence shown here is derived from an EMBL/GenBank/DDBJ whole genome shotgun (WGS) entry which is preliminary data.</text>
</comment>
<evidence type="ECO:0000313" key="2">
    <source>
        <dbReference type="Proteomes" id="UP000823388"/>
    </source>
</evidence>
<reference evidence="1" key="1">
    <citation type="submission" date="2020-05" db="EMBL/GenBank/DDBJ databases">
        <title>WGS assembly of Panicum virgatum.</title>
        <authorList>
            <person name="Lovell J.T."/>
            <person name="Jenkins J."/>
            <person name="Shu S."/>
            <person name="Juenger T.E."/>
            <person name="Schmutz J."/>
        </authorList>
    </citation>
    <scope>NUCLEOTIDE SEQUENCE</scope>
    <source>
        <strain evidence="1">AP13</strain>
    </source>
</reference>
<keyword evidence="2" id="KW-1185">Reference proteome</keyword>
<dbReference type="EMBL" id="CM029041">
    <property type="protein sequence ID" value="KAG2630971.1"/>
    <property type="molecule type" value="Genomic_DNA"/>
</dbReference>
<organism evidence="1 2">
    <name type="scientific">Panicum virgatum</name>
    <name type="common">Blackwell switchgrass</name>
    <dbReference type="NCBI Taxonomy" id="38727"/>
    <lineage>
        <taxon>Eukaryota</taxon>
        <taxon>Viridiplantae</taxon>
        <taxon>Streptophyta</taxon>
        <taxon>Embryophyta</taxon>
        <taxon>Tracheophyta</taxon>
        <taxon>Spermatophyta</taxon>
        <taxon>Magnoliopsida</taxon>
        <taxon>Liliopsida</taxon>
        <taxon>Poales</taxon>
        <taxon>Poaceae</taxon>
        <taxon>PACMAD clade</taxon>
        <taxon>Panicoideae</taxon>
        <taxon>Panicodae</taxon>
        <taxon>Paniceae</taxon>
        <taxon>Panicinae</taxon>
        <taxon>Panicum</taxon>
        <taxon>Panicum sect. Hiantes</taxon>
    </lineage>
</organism>
<accession>A0A8T0V2Q6</accession>
<protein>
    <submittedName>
        <fullName evidence="1">Uncharacterized protein</fullName>
    </submittedName>
</protein>
<dbReference type="AlphaFoldDB" id="A0A8T0V2Q6"/>
<name>A0A8T0V2Q6_PANVG</name>